<dbReference type="PATRIC" id="fig|86662.28.peg.3546"/>
<comment type="caution">
    <text evidence="1">The sequence shown here is derived from an EMBL/GenBank/DDBJ whole genome shotgun (WGS) entry which is preliminary data.</text>
</comment>
<reference evidence="1 2" key="1">
    <citation type="submission" date="2016-05" db="EMBL/GenBank/DDBJ databases">
        <title>Bacillus thuringiensis and Bacillus weihenstephanensis as novel biocontrol agents of wilt causing Verticillium species.</title>
        <authorList>
            <person name="Hollensteiner J."/>
            <person name="Wemheuer F."/>
            <person name="Harting R."/>
            <person name="Kolarzyk A."/>
            <person name="Diaz-Valerio S."/>
            <person name="Poehlein A."/>
            <person name="Brzuszkiewicz E."/>
            <person name="Nesemann K."/>
            <person name="Braus-Stromeyer S."/>
            <person name="Braus G."/>
            <person name="Daniel R."/>
            <person name="Liesegang H."/>
        </authorList>
    </citation>
    <scope>NUCLEOTIDE SEQUENCE [LARGE SCALE GENOMIC DNA]</scope>
    <source>
        <strain evidence="1 2">GOE11</strain>
    </source>
</reference>
<organism evidence="1 2">
    <name type="scientific">Bacillus mycoides</name>
    <dbReference type="NCBI Taxonomy" id="1405"/>
    <lineage>
        <taxon>Bacteria</taxon>
        <taxon>Bacillati</taxon>
        <taxon>Bacillota</taxon>
        <taxon>Bacilli</taxon>
        <taxon>Bacillales</taxon>
        <taxon>Bacillaceae</taxon>
        <taxon>Bacillus</taxon>
        <taxon>Bacillus cereus group</taxon>
    </lineage>
</organism>
<evidence type="ECO:0000313" key="1">
    <source>
        <dbReference type="EMBL" id="OFD90575.1"/>
    </source>
</evidence>
<evidence type="ECO:0000313" key="2">
    <source>
        <dbReference type="Proteomes" id="UP000175835"/>
    </source>
</evidence>
<accession>A0A1E8BL54</accession>
<proteinExistence type="predicted"/>
<name>A0A1E8BL54_BACMY</name>
<dbReference type="EMBL" id="LXLX01000042">
    <property type="protein sequence ID" value="OFD90575.1"/>
    <property type="molecule type" value="Genomic_DNA"/>
</dbReference>
<sequence>MSSSSVSTNIQNAFEVVRKTYQNIEKLLAELDRQGNELSFEPVLPQFIRWKSDREHNGWLINSFFKLYQKQEATPCDTENGWKDDVVYAIEISLEDEPVINVCKYSFVNMESVPKASVSDHWKFYWPLYDEGNFSDITLENGKTKSVPIDEKVSEKYLGIQDVVWKEIDLISITSSNIKEVVFEELQSL</sequence>
<gene>
    <name evidence="1" type="ORF">BWGOE11_34390</name>
</gene>
<dbReference type="Proteomes" id="UP000175835">
    <property type="component" value="Unassembled WGS sequence"/>
</dbReference>
<dbReference type="AlphaFoldDB" id="A0A1E8BL54"/>
<dbReference type="RefSeq" id="WP_070147137.1">
    <property type="nucleotide sequence ID" value="NZ_LXLX01000042.1"/>
</dbReference>
<protein>
    <submittedName>
        <fullName evidence="1">Uncharacterized protein</fullName>
    </submittedName>
</protein>